<evidence type="ECO:0000256" key="4">
    <source>
        <dbReference type="ARBA" id="ARBA00022692"/>
    </source>
</evidence>
<evidence type="ECO:0000256" key="7">
    <source>
        <dbReference type="ARBA" id="ARBA00023043"/>
    </source>
</evidence>
<evidence type="ECO:0000256" key="8">
    <source>
        <dbReference type="ARBA" id="ARBA00023065"/>
    </source>
</evidence>
<feature type="transmembrane region" description="Helical" evidence="13">
    <location>
        <begin position="518"/>
        <end position="537"/>
    </location>
</feature>
<dbReference type="SMART" id="SM00248">
    <property type="entry name" value="ANK"/>
    <property type="match status" value="8"/>
</dbReference>
<dbReference type="EMBL" id="GECZ01024751">
    <property type="protein sequence ID" value="JAS45018.1"/>
    <property type="molecule type" value="Transcribed_RNA"/>
</dbReference>
<feature type="repeat" description="ANK" evidence="12">
    <location>
        <begin position="393"/>
        <end position="425"/>
    </location>
</feature>
<evidence type="ECO:0000256" key="3">
    <source>
        <dbReference type="ARBA" id="ARBA00022606"/>
    </source>
</evidence>
<evidence type="ECO:0000256" key="5">
    <source>
        <dbReference type="ARBA" id="ARBA00022737"/>
    </source>
</evidence>
<evidence type="ECO:0000313" key="15">
    <source>
        <dbReference type="EMBL" id="JAS45018.1"/>
    </source>
</evidence>
<evidence type="ECO:0000259" key="14">
    <source>
        <dbReference type="Pfam" id="PF00520"/>
    </source>
</evidence>
<feature type="transmembrane region" description="Helical" evidence="13">
    <location>
        <begin position="681"/>
        <end position="701"/>
    </location>
</feature>
<dbReference type="InterPro" id="IPR036770">
    <property type="entry name" value="Ankyrin_rpt-contain_sf"/>
</dbReference>
<keyword evidence="3" id="KW-0716">Sensory transduction</keyword>
<dbReference type="Pfam" id="PF00520">
    <property type="entry name" value="Ion_trans"/>
    <property type="match status" value="1"/>
</dbReference>
<organism evidence="15">
    <name type="scientific">Cuerna arida</name>
    <dbReference type="NCBI Taxonomy" id="1464854"/>
    <lineage>
        <taxon>Eukaryota</taxon>
        <taxon>Metazoa</taxon>
        <taxon>Ecdysozoa</taxon>
        <taxon>Arthropoda</taxon>
        <taxon>Hexapoda</taxon>
        <taxon>Insecta</taxon>
        <taxon>Pterygota</taxon>
        <taxon>Neoptera</taxon>
        <taxon>Paraneoptera</taxon>
        <taxon>Hemiptera</taxon>
        <taxon>Auchenorrhyncha</taxon>
        <taxon>Membracoidea</taxon>
        <taxon>Cicadellidae</taxon>
        <taxon>Cicadellinae</taxon>
        <taxon>Proconiini</taxon>
        <taxon>Cuerna</taxon>
    </lineage>
</organism>
<evidence type="ECO:0000256" key="2">
    <source>
        <dbReference type="ARBA" id="ARBA00022448"/>
    </source>
</evidence>
<dbReference type="GO" id="GO:0005216">
    <property type="term" value="F:monoatomic ion channel activity"/>
    <property type="evidence" value="ECO:0007669"/>
    <property type="project" value="InterPro"/>
</dbReference>
<reference evidence="15" key="1">
    <citation type="submission" date="2015-11" db="EMBL/GenBank/DDBJ databases">
        <title>De novo transcriptome assembly of four potential Pierce s Disease insect vectors from Arizona vineyards.</title>
        <authorList>
            <person name="Tassone E.E."/>
        </authorList>
    </citation>
    <scope>NUCLEOTIDE SEQUENCE</scope>
</reference>
<dbReference type="SUPFAM" id="SSF48403">
    <property type="entry name" value="Ankyrin repeat"/>
    <property type="match status" value="1"/>
</dbReference>
<dbReference type="Gene3D" id="1.25.40.20">
    <property type="entry name" value="Ankyrin repeat-containing domain"/>
    <property type="match status" value="4"/>
</dbReference>
<feature type="repeat" description="ANK" evidence="12">
    <location>
        <begin position="325"/>
        <end position="357"/>
    </location>
</feature>
<evidence type="ECO:0000256" key="11">
    <source>
        <dbReference type="ARBA" id="ARBA00023303"/>
    </source>
</evidence>
<evidence type="ECO:0000256" key="13">
    <source>
        <dbReference type="SAM" id="Phobius"/>
    </source>
</evidence>
<evidence type="ECO:0000256" key="9">
    <source>
        <dbReference type="ARBA" id="ARBA00023136"/>
    </source>
</evidence>
<gene>
    <name evidence="15" type="ORF">g.20204</name>
</gene>
<keyword evidence="9 13" id="KW-0472">Membrane</keyword>
<dbReference type="GO" id="GO:0034703">
    <property type="term" value="C:cation channel complex"/>
    <property type="evidence" value="ECO:0007669"/>
    <property type="project" value="UniProtKB-ARBA"/>
</dbReference>
<dbReference type="AlphaFoldDB" id="A0A1B6F4A2"/>
<feature type="transmembrane region" description="Helical" evidence="13">
    <location>
        <begin position="765"/>
        <end position="787"/>
    </location>
</feature>
<dbReference type="PROSITE" id="PS50297">
    <property type="entry name" value="ANK_REP_REGION"/>
    <property type="match status" value="5"/>
</dbReference>
<feature type="repeat" description="ANK" evidence="12">
    <location>
        <begin position="358"/>
        <end position="392"/>
    </location>
</feature>
<keyword evidence="7 12" id="KW-0040">ANK repeat</keyword>
<keyword evidence="4 13" id="KW-0812">Transmembrane</keyword>
<dbReference type="Pfam" id="PF12796">
    <property type="entry name" value="Ank_2"/>
    <property type="match status" value="3"/>
</dbReference>
<dbReference type="PANTHER" id="PTHR47143:SF1">
    <property type="entry name" value="ION_TRANS DOMAIN-CONTAINING PROTEIN"/>
    <property type="match status" value="1"/>
</dbReference>
<keyword evidence="5" id="KW-0677">Repeat</keyword>
<dbReference type="PROSITE" id="PS50088">
    <property type="entry name" value="ANK_REPEAT"/>
    <property type="match status" value="6"/>
</dbReference>
<keyword evidence="8" id="KW-0406">Ion transport</keyword>
<dbReference type="InterPro" id="IPR052076">
    <property type="entry name" value="TRP_cation_channel"/>
</dbReference>
<proteinExistence type="predicted"/>
<evidence type="ECO:0000256" key="6">
    <source>
        <dbReference type="ARBA" id="ARBA00022989"/>
    </source>
</evidence>
<dbReference type="PANTHER" id="PTHR47143">
    <property type="entry name" value="TRANSIENT RECEPTOR POTENTIAL CATION CHANNEL PROTEIN PAINLESS"/>
    <property type="match status" value="1"/>
</dbReference>
<feature type="transmembrane region" description="Helical" evidence="13">
    <location>
        <begin position="578"/>
        <end position="596"/>
    </location>
</feature>
<feature type="repeat" description="ANK" evidence="12">
    <location>
        <begin position="292"/>
        <end position="324"/>
    </location>
</feature>
<keyword evidence="2" id="KW-0813">Transport</keyword>
<keyword evidence="6 13" id="KW-1133">Transmembrane helix</keyword>
<accession>A0A1B6F4A2</accession>
<name>A0A1B6F4A2_9HEMI</name>
<keyword evidence="10" id="KW-0325">Glycoprotein</keyword>
<keyword evidence="11" id="KW-0407">Ion channel</keyword>
<feature type="repeat" description="ANK" evidence="12">
    <location>
        <begin position="165"/>
        <end position="197"/>
    </location>
</feature>
<feature type="transmembrane region" description="Helical" evidence="13">
    <location>
        <begin position="642"/>
        <end position="669"/>
    </location>
</feature>
<feature type="domain" description="Ion transport" evidence="14">
    <location>
        <begin position="527"/>
        <end position="796"/>
    </location>
</feature>
<evidence type="ECO:0000256" key="12">
    <source>
        <dbReference type="PROSITE-ProRule" id="PRU00023"/>
    </source>
</evidence>
<evidence type="ECO:0000256" key="1">
    <source>
        <dbReference type="ARBA" id="ARBA00004141"/>
    </source>
</evidence>
<feature type="transmembrane region" description="Helical" evidence="13">
    <location>
        <begin position="608"/>
        <end position="630"/>
    </location>
</feature>
<comment type="subcellular location">
    <subcellularLocation>
        <location evidence="1">Membrane</location>
        <topology evidence="1">Multi-pass membrane protein</topology>
    </subcellularLocation>
</comment>
<protein>
    <recommendedName>
        <fullName evidence="14">Ion transport domain-containing protein</fullName>
    </recommendedName>
</protein>
<feature type="repeat" description="ANK" evidence="12">
    <location>
        <begin position="197"/>
        <end position="224"/>
    </location>
</feature>
<dbReference type="InterPro" id="IPR002110">
    <property type="entry name" value="Ankyrin_rpt"/>
</dbReference>
<dbReference type="InterPro" id="IPR005821">
    <property type="entry name" value="Ion_trans_dom"/>
</dbReference>
<sequence length="931" mass="104457">MPRSNRLDRAVSMNTDNRRSYNDIKTKTISPSLMGRWMSFRNSQRNQERLSVGDSPPVSDDVGLVFFETEDDDVYTHDELSIKICKDTIRHTILDNMRMVSRDVKILLDIESTQLANNDLANLLKNSTKTERNIVFLWCAFLKKFDLLVAVEQLGVDLNFSILGEGLSAVHLSAFSGCVKCLRWLIQKGCDINLMPESYTPLHCAVLGNSVETTKLLLREGAELKDSVLHSAVRVNAVECLTLLINQNINVNSLDSSGMSPLHIAADRRMEQCLKILLDCEKINIDSETKDKRNTALHLASEGGYGDCVSMLLAKKATVDKRNIKLQTPLHLAAKCQGVECVEALLKAGSDVNAVDVDNITPLRAAVSKALLAYNTVEILIAWGAEVNVKDKYGFTALHVAALNELSQCVEALILKGADVSARTKGGLTCLSIISRKTPACLATICKKLDSSISLHDPEASNREVEVKLDFRYLLQHSSGGEVALLKTLVDEGQKEMLSHPLCGAFLCIKWQKIRRFYFCRLFLSTVFSIFFTLYVMSALAHNCYNAAKNISLEDKELCKENSVIGIFLEGHPKVMEVSWYILVMITFIEILRKLLGLAGYRSSKQYFIQWSNIIEWYTVFSVFAISFIYTGRTYMWQNHVGAFGVLCAWTNLMVMVGQHPIFGTYVAMFTKVQAEFAKLFLAYAFLLIGFTVSFCVIFPMSKDFKNPLIGFVKVLVMMTGELDMDMLYGSGDTIFSNGSNSLDLLRSSNNELSKNILLDISAHITYVLFLLFVTVVLMNLLVGIAVHDIQGLHKTAGLSKLVRQTELISFLELALFQGYVPQRIMNVLKLTALVSPSAYRVVLHVKPLNPRENRLPKHILMAAHEIARQRRKCNTNTLPNTATYRYAESAKEDSTKQLLEEVRSLKVLLSEQQQTLTELMQMINRNRDTA</sequence>
<evidence type="ECO:0000256" key="10">
    <source>
        <dbReference type="ARBA" id="ARBA00023180"/>
    </source>
</evidence>